<evidence type="ECO:0000313" key="2">
    <source>
        <dbReference type="Proteomes" id="UP000639338"/>
    </source>
</evidence>
<name>A0A834XK61_APHGI</name>
<reference evidence="1 2" key="1">
    <citation type="submission" date="2020-08" db="EMBL/GenBank/DDBJ databases">
        <title>Aphidius gifuensis genome sequencing and assembly.</title>
        <authorList>
            <person name="Du Z."/>
        </authorList>
    </citation>
    <scope>NUCLEOTIDE SEQUENCE [LARGE SCALE GENOMIC DNA]</scope>
    <source>
        <strain evidence="1">YNYX2018</strain>
        <tissue evidence="1">Adults</tissue>
    </source>
</reference>
<dbReference type="Proteomes" id="UP000639338">
    <property type="component" value="Unassembled WGS sequence"/>
</dbReference>
<sequence>MNQNVNKDSNPLINQLVKNIKTHRPKRKVKCRGERGVTLEKYREIIKRIKDGVYTRKSQEELLEKKIIVNDNQDDDDEDLNDFLQKQYSNMKIICTHQCNE</sequence>
<protein>
    <submittedName>
        <fullName evidence="1">Uncharacterized protein</fullName>
    </submittedName>
</protein>
<dbReference type="AlphaFoldDB" id="A0A834XK61"/>
<evidence type="ECO:0000313" key="1">
    <source>
        <dbReference type="EMBL" id="KAF7988723.1"/>
    </source>
</evidence>
<gene>
    <name evidence="1" type="ORF">HCN44_001296</name>
</gene>
<accession>A0A834XK61</accession>
<keyword evidence="2" id="KW-1185">Reference proteome</keyword>
<organism evidence="1 2">
    <name type="scientific">Aphidius gifuensis</name>
    <name type="common">Parasitoid wasp</name>
    <dbReference type="NCBI Taxonomy" id="684658"/>
    <lineage>
        <taxon>Eukaryota</taxon>
        <taxon>Metazoa</taxon>
        <taxon>Ecdysozoa</taxon>
        <taxon>Arthropoda</taxon>
        <taxon>Hexapoda</taxon>
        <taxon>Insecta</taxon>
        <taxon>Pterygota</taxon>
        <taxon>Neoptera</taxon>
        <taxon>Endopterygota</taxon>
        <taxon>Hymenoptera</taxon>
        <taxon>Apocrita</taxon>
        <taxon>Ichneumonoidea</taxon>
        <taxon>Braconidae</taxon>
        <taxon>Aphidiinae</taxon>
        <taxon>Aphidius</taxon>
    </lineage>
</organism>
<comment type="caution">
    <text evidence="1">The sequence shown here is derived from an EMBL/GenBank/DDBJ whole genome shotgun (WGS) entry which is preliminary data.</text>
</comment>
<proteinExistence type="predicted"/>
<dbReference type="EMBL" id="JACMRX010000005">
    <property type="protein sequence ID" value="KAF7988723.1"/>
    <property type="molecule type" value="Genomic_DNA"/>
</dbReference>